<evidence type="ECO:0000313" key="2">
    <source>
        <dbReference type="EMBL" id="ADW19220.1"/>
    </source>
</evidence>
<organism evidence="2 3">
    <name type="scientific">Desulfobulbus propionicus (strain ATCC 33891 / DSM 2032 / VKM B-1956 / 1pr3)</name>
    <dbReference type="NCBI Taxonomy" id="577650"/>
    <lineage>
        <taxon>Bacteria</taxon>
        <taxon>Pseudomonadati</taxon>
        <taxon>Thermodesulfobacteriota</taxon>
        <taxon>Desulfobulbia</taxon>
        <taxon>Desulfobulbales</taxon>
        <taxon>Desulfobulbaceae</taxon>
        <taxon>Desulfobulbus</taxon>
    </lineage>
</organism>
<dbReference type="RefSeq" id="WP_015725745.1">
    <property type="nucleotide sequence ID" value="NC_014972.1"/>
</dbReference>
<dbReference type="KEGG" id="dpr:Despr_3087"/>
<evidence type="ECO:0000313" key="3">
    <source>
        <dbReference type="Proteomes" id="UP000006365"/>
    </source>
</evidence>
<proteinExistence type="predicted"/>
<protein>
    <submittedName>
        <fullName evidence="2">Uncharacterized protein</fullName>
    </submittedName>
</protein>
<reference evidence="2 3" key="1">
    <citation type="journal article" date="2011" name="Stand. Genomic Sci.">
        <title>Complete genome sequence of Desulfobulbus propionicus type strain (1pr3).</title>
        <authorList>
            <person name="Pagani I."/>
            <person name="Lapidus A."/>
            <person name="Nolan M."/>
            <person name="Lucas S."/>
            <person name="Hammon N."/>
            <person name="Deshpande S."/>
            <person name="Cheng J.F."/>
            <person name="Chertkov O."/>
            <person name="Davenport K."/>
            <person name="Tapia R."/>
            <person name="Han C."/>
            <person name="Goodwin L."/>
            <person name="Pitluck S."/>
            <person name="Liolios K."/>
            <person name="Mavromatis K."/>
            <person name="Ivanova N."/>
            <person name="Mikhailova N."/>
            <person name="Pati A."/>
            <person name="Chen A."/>
            <person name="Palaniappan K."/>
            <person name="Land M."/>
            <person name="Hauser L."/>
            <person name="Chang Y.J."/>
            <person name="Jeffries C.D."/>
            <person name="Detter J.C."/>
            <person name="Brambilla E."/>
            <person name="Kannan K.P."/>
            <person name="Djao O.D."/>
            <person name="Rohde M."/>
            <person name="Pukall R."/>
            <person name="Spring S."/>
            <person name="Goker M."/>
            <person name="Sikorski J."/>
            <person name="Woyke T."/>
            <person name="Bristow J."/>
            <person name="Eisen J.A."/>
            <person name="Markowitz V."/>
            <person name="Hugenholtz P."/>
            <person name="Kyrpides N.C."/>
            <person name="Klenk H.P."/>
        </authorList>
    </citation>
    <scope>NUCLEOTIDE SEQUENCE [LARGE SCALE GENOMIC DNA]</scope>
    <source>
        <strain evidence="3">ATCC 33891 / DSM 2032 / 1pr3</strain>
    </source>
</reference>
<accession>A0A7U3YPM2</accession>
<name>A0A7U3YPM2_DESPD</name>
<feature type="region of interest" description="Disordered" evidence="1">
    <location>
        <begin position="1"/>
        <end position="21"/>
    </location>
</feature>
<dbReference type="EMBL" id="CP002364">
    <property type="protein sequence ID" value="ADW19220.1"/>
    <property type="molecule type" value="Genomic_DNA"/>
</dbReference>
<dbReference type="AlphaFoldDB" id="A0A7U3YPM2"/>
<evidence type="ECO:0000256" key="1">
    <source>
        <dbReference type="SAM" id="MobiDB-lite"/>
    </source>
</evidence>
<keyword evidence="3" id="KW-1185">Reference proteome</keyword>
<sequence length="118" mass="13055">MGKMKLSGVKKKKDLVKKSGAEKPSVEELRKTLGFPEGTNFLGYAVYRKESEEYLAEVDEALEEGLGQKNWVRTPQLAQCYSTLSKAVQVSNECSCSTVLGLFDTGQQIVTVTMSINR</sequence>
<gene>
    <name evidence="2" type="ordered locus">Despr_3087</name>
</gene>
<dbReference type="Proteomes" id="UP000006365">
    <property type="component" value="Chromosome"/>
</dbReference>